<evidence type="ECO:0000256" key="1">
    <source>
        <dbReference type="ARBA" id="ARBA00004123"/>
    </source>
</evidence>
<dbReference type="Pfam" id="PF03931">
    <property type="entry name" value="Skp1_POZ"/>
    <property type="match status" value="1"/>
</dbReference>
<keyword evidence="4" id="KW-0418">Kinase</keyword>
<dbReference type="InterPro" id="IPR016073">
    <property type="entry name" value="Skp1_comp_POZ"/>
</dbReference>
<proteinExistence type="predicted"/>
<organism evidence="4 5">
    <name type="scientific">Trema orientale</name>
    <name type="common">Charcoal tree</name>
    <name type="synonym">Celtis orientalis</name>
    <dbReference type="NCBI Taxonomy" id="63057"/>
    <lineage>
        <taxon>Eukaryota</taxon>
        <taxon>Viridiplantae</taxon>
        <taxon>Streptophyta</taxon>
        <taxon>Embryophyta</taxon>
        <taxon>Tracheophyta</taxon>
        <taxon>Spermatophyta</taxon>
        <taxon>Magnoliopsida</taxon>
        <taxon>eudicotyledons</taxon>
        <taxon>Gunneridae</taxon>
        <taxon>Pentapetalae</taxon>
        <taxon>rosids</taxon>
        <taxon>fabids</taxon>
        <taxon>Rosales</taxon>
        <taxon>Cannabaceae</taxon>
        <taxon>Trema</taxon>
    </lineage>
</organism>
<evidence type="ECO:0000313" key="4">
    <source>
        <dbReference type="EMBL" id="PON90114.1"/>
    </source>
</evidence>
<dbReference type="PANTHER" id="PTHR20648">
    <property type="entry name" value="ELONGIN-C"/>
    <property type="match status" value="1"/>
</dbReference>
<keyword evidence="4" id="KW-0808">Transferase</keyword>
<dbReference type="Proteomes" id="UP000237000">
    <property type="component" value="Unassembled WGS sequence"/>
</dbReference>
<accession>A0A2P5EX53</accession>
<reference evidence="5" key="1">
    <citation type="submission" date="2016-06" db="EMBL/GenBank/DDBJ databases">
        <title>Parallel loss of symbiosis genes in relatives of nitrogen-fixing non-legume Parasponia.</title>
        <authorList>
            <person name="Van Velzen R."/>
            <person name="Holmer R."/>
            <person name="Bu F."/>
            <person name="Rutten L."/>
            <person name="Van Zeijl A."/>
            <person name="Liu W."/>
            <person name="Santuari L."/>
            <person name="Cao Q."/>
            <person name="Sharma T."/>
            <person name="Shen D."/>
            <person name="Roswanjaya Y."/>
            <person name="Wardhani T."/>
            <person name="Kalhor M.S."/>
            <person name="Jansen J."/>
            <person name="Van den Hoogen J."/>
            <person name="Gungor B."/>
            <person name="Hartog M."/>
            <person name="Hontelez J."/>
            <person name="Verver J."/>
            <person name="Yang W.-C."/>
            <person name="Schijlen E."/>
            <person name="Repin R."/>
            <person name="Schilthuizen M."/>
            <person name="Schranz E."/>
            <person name="Heidstra R."/>
            <person name="Miyata K."/>
            <person name="Fedorova E."/>
            <person name="Kohlen W."/>
            <person name="Bisseling T."/>
            <person name="Smit S."/>
            <person name="Geurts R."/>
        </authorList>
    </citation>
    <scope>NUCLEOTIDE SEQUENCE [LARGE SCALE GENOMIC DNA]</scope>
    <source>
        <strain evidence="5">cv. RG33-2</strain>
    </source>
</reference>
<dbReference type="InParanoid" id="A0A2P5EX53"/>
<dbReference type="STRING" id="63057.A0A2P5EX53"/>
<dbReference type="InterPro" id="IPR011333">
    <property type="entry name" value="SKP1/BTB/POZ_sf"/>
</dbReference>
<dbReference type="OrthoDB" id="249087at2759"/>
<dbReference type="InterPro" id="IPR039948">
    <property type="entry name" value="ELC1"/>
</dbReference>
<comment type="caution">
    <text evidence="4">The sequence shown here is derived from an EMBL/GenBank/DDBJ whole genome shotgun (WGS) entry which is preliminary data.</text>
</comment>
<keyword evidence="5" id="KW-1185">Reference proteome</keyword>
<evidence type="ECO:0000259" key="3">
    <source>
        <dbReference type="Pfam" id="PF03931"/>
    </source>
</evidence>
<comment type="subcellular location">
    <subcellularLocation>
        <location evidence="1">Nucleus</location>
    </subcellularLocation>
</comment>
<dbReference type="GO" id="GO:0006511">
    <property type="term" value="P:ubiquitin-dependent protein catabolic process"/>
    <property type="evidence" value="ECO:0007669"/>
    <property type="project" value="InterPro"/>
</dbReference>
<protein>
    <submittedName>
        <fullName evidence="4">S-phase kinase-associated protein</fullName>
    </submittedName>
</protein>
<evidence type="ECO:0000313" key="5">
    <source>
        <dbReference type="Proteomes" id="UP000237000"/>
    </source>
</evidence>
<dbReference type="GO" id="GO:0016301">
    <property type="term" value="F:kinase activity"/>
    <property type="evidence" value="ECO:0007669"/>
    <property type="project" value="UniProtKB-KW"/>
</dbReference>
<name>A0A2P5EX53_TREOI</name>
<dbReference type="AlphaFoldDB" id="A0A2P5EX53"/>
<dbReference type="Gene3D" id="3.30.710.10">
    <property type="entry name" value="Potassium Channel Kv1.1, Chain A"/>
    <property type="match status" value="1"/>
</dbReference>
<comment type="pathway">
    <text evidence="2">Protein modification; protein ubiquitination.</text>
</comment>
<evidence type="ECO:0000256" key="2">
    <source>
        <dbReference type="ARBA" id="ARBA00004906"/>
    </source>
</evidence>
<sequence length="77" mass="8981">MRKEDMVKLISTDGFEFVVHKDAAMVSQTIRNMLTSPELFEEGYEFRVLGFERGLILDLDWIGRKFRRNATWGGDIP</sequence>
<feature type="domain" description="SKP1 component POZ" evidence="3">
    <location>
        <begin position="5"/>
        <end position="34"/>
    </location>
</feature>
<dbReference type="SUPFAM" id="SSF54695">
    <property type="entry name" value="POZ domain"/>
    <property type="match status" value="1"/>
</dbReference>
<dbReference type="EMBL" id="JXTC01000087">
    <property type="protein sequence ID" value="PON90114.1"/>
    <property type="molecule type" value="Genomic_DNA"/>
</dbReference>
<dbReference type="GO" id="GO:0005634">
    <property type="term" value="C:nucleus"/>
    <property type="evidence" value="ECO:0007669"/>
    <property type="project" value="UniProtKB-SubCell"/>
</dbReference>
<gene>
    <name evidence="4" type="ORF">TorRG33x02_141460</name>
</gene>